<dbReference type="InterPro" id="IPR023214">
    <property type="entry name" value="HAD_sf"/>
</dbReference>
<dbReference type="Gene3D" id="3.40.50.1000">
    <property type="entry name" value="HAD superfamily/HAD-like"/>
    <property type="match status" value="1"/>
</dbReference>
<evidence type="ECO:0000313" key="3">
    <source>
        <dbReference type="EMBL" id="MFC4259986.1"/>
    </source>
</evidence>
<dbReference type="GO" id="GO:0033828">
    <property type="term" value="F:glucosylglycerol-phosphate synthase activity"/>
    <property type="evidence" value="ECO:0007669"/>
    <property type="project" value="UniProtKB-EC"/>
</dbReference>
<accession>A0ABV8QI46</accession>
<proteinExistence type="inferred from homology"/>
<evidence type="ECO:0000313" key="4">
    <source>
        <dbReference type="Proteomes" id="UP001595798"/>
    </source>
</evidence>
<name>A0ABV8QI46_9GAMM</name>
<keyword evidence="4" id="KW-1185">Reference proteome</keyword>
<dbReference type="InterPro" id="IPR001830">
    <property type="entry name" value="Glyco_trans_20"/>
</dbReference>
<protein>
    <submittedName>
        <fullName evidence="3">Glucosylglycerol-phosphate synthase</fullName>
        <ecNumber evidence="3">2.4.1.213</ecNumber>
    </submittedName>
</protein>
<dbReference type="Pfam" id="PF00982">
    <property type="entry name" value="Glyco_transf_20"/>
    <property type="match status" value="1"/>
</dbReference>
<dbReference type="SFLD" id="SFLDG01140">
    <property type="entry name" value="C2.B:_Phosphomannomutase_and_P"/>
    <property type="match status" value="1"/>
</dbReference>
<dbReference type="NCBIfam" id="TIGR01484">
    <property type="entry name" value="HAD-SF-IIB"/>
    <property type="match status" value="1"/>
</dbReference>
<evidence type="ECO:0000256" key="1">
    <source>
        <dbReference type="ARBA" id="ARBA00008799"/>
    </source>
</evidence>
<dbReference type="NCBIfam" id="TIGR02398">
    <property type="entry name" value="gluc_glyc_Psyn"/>
    <property type="match status" value="1"/>
</dbReference>
<dbReference type="InterPro" id="IPR036412">
    <property type="entry name" value="HAD-like_sf"/>
</dbReference>
<dbReference type="PANTHER" id="PTHR10788:SF106">
    <property type="entry name" value="BCDNA.GH08860"/>
    <property type="match status" value="1"/>
</dbReference>
<dbReference type="InterPro" id="IPR006379">
    <property type="entry name" value="HAD-SF_hydro_IIB"/>
</dbReference>
<dbReference type="EC" id="2.4.1.213" evidence="3"/>
<dbReference type="Proteomes" id="UP001595798">
    <property type="component" value="Unassembled WGS sequence"/>
</dbReference>
<dbReference type="EMBL" id="JBHSDI010000016">
    <property type="protein sequence ID" value="MFC4259986.1"/>
    <property type="molecule type" value="Genomic_DNA"/>
</dbReference>
<dbReference type="SFLD" id="SFLDG01141">
    <property type="entry name" value="C2.B.1:_Sucrose_Phosphatase_Li"/>
    <property type="match status" value="1"/>
</dbReference>
<feature type="domain" description="Sucrose phosphatase-like" evidence="2">
    <location>
        <begin position="2"/>
        <end position="232"/>
    </location>
</feature>
<dbReference type="SUPFAM" id="SSF56784">
    <property type="entry name" value="HAD-like"/>
    <property type="match status" value="1"/>
</dbReference>
<dbReference type="PANTHER" id="PTHR10788">
    <property type="entry name" value="TREHALOSE-6-PHOSPHATE SYNTHASE"/>
    <property type="match status" value="1"/>
</dbReference>
<dbReference type="SUPFAM" id="SSF53756">
    <property type="entry name" value="UDP-Glycosyltransferase/glycogen phosphorylase"/>
    <property type="match status" value="1"/>
</dbReference>
<keyword evidence="3" id="KW-0328">Glycosyltransferase</keyword>
<keyword evidence="3" id="KW-0808">Transferase</keyword>
<comment type="caution">
    <text evidence="3">The sequence shown here is derived from an EMBL/GenBank/DDBJ whole genome shotgun (WGS) entry which is preliminary data.</text>
</comment>
<organism evidence="3 4">
    <name type="scientific">Marinobacter lacisalsi</name>
    <dbReference type="NCBI Taxonomy" id="475979"/>
    <lineage>
        <taxon>Bacteria</taxon>
        <taxon>Pseudomonadati</taxon>
        <taxon>Pseudomonadota</taxon>
        <taxon>Gammaproteobacteria</taxon>
        <taxon>Pseudomonadales</taxon>
        <taxon>Marinobacteraceae</taxon>
        <taxon>Marinobacter</taxon>
    </lineage>
</organism>
<evidence type="ECO:0000259" key="2">
    <source>
        <dbReference type="Pfam" id="PF05116"/>
    </source>
</evidence>
<dbReference type="CDD" id="cd03788">
    <property type="entry name" value="GT20_TPS"/>
    <property type="match status" value="1"/>
</dbReference>
<gene>
    <name evidence="3" type="primary">ggpS</name>
    <name evidence="3" type="ORF">ACFOZ5_13175</name>
</gene>
<dbReference type="Gene3D" id="3.90.1070.10">
    <property type="match status" value="1"/>
</dbReference>
<dbReference type="RefSeq" id="WP_379888057.1">
    <property type="nucleotide sequence ID" value="NZ_JBHSDI010000016.1"/>
</dbReference>
<sequence length="760" mass="85087">MILATDLDGTFLAGDPENRLKLYQLISTHPDLTLVYVTGRGLESVLPLLADPTLPQPDYIICDVGCTVVEGETQQPIIEIQAEIEKRWPGEHVVEDVMAAFDGLSRQEVPQERRCSFLCEPDAVTDEVLAAVKELSCDLLYSAGLYLDVLPPDVNKGRTLRDLVNHLGADPENVLVAGDTLNDLSMFEQGFIGVCVGESEPGLLDATESRARVYHATLSGCGGILEAIGHFGFLGPQGLAAEARDILKPGKSDLVIVYHRLPYEEVAENGTLVRRRPTSPNGIIPTLLSFFADGKAGSWVAWSVHDPALGAFETHTEVDTSRYARLRAARVQLTKDDVDIFYKRFSKEAFWPTLHTFWERATFREDHWQVFLKVNRLFAERTAAEASENAVVWVHDYNLWMVPAFLRELRPDLTIAFFHHTYFPSADVFNVLPWRREIVGSLLQCDYIGFHIPRQAENFVDVARGVTPLEVVDRGGCAPRFLTYGCAVGLDEMTTTIRVNDREIGLGAHPVGLDLGRVSEVLKQQHVQKRMEDLRNELSNTRLVLSVERLDYTKGILEKLEAFGRLLEDHPELVGKVTLMTVCVPAAREMTIYRQLQTDIEQAVGRINGQYARVGWTPIQFFFRGFPFEELVAWYAMADVMWITPLRDGLNLVAKEYVAAQGMTDGRGVLVLSEFAGAAAELRGALLTNPHDPVEMARTCYLALAMQKDEAKDRLQKGYEVVSHYDIELWGREFLEAVGECRKKRLASQGKRVKPLTSVA</sequence>
<dbReference type="Gene3D" id="3.40.50.2000">
    <property type="entry name" value="Glycogen Phosphorylase B"/>
    <property type="match status" value="2"/>
</dbReference>
<dbReference type="InterPro" id="IPR006380">
    <property type="entry name" value="SPP-like_dom"/>
</dbReference>
<comment type="similarity">
    <text evidence="1">Belongs to the glycosyltransferase 20 family.</text>
</comment>
<dbReference type="Pfam" id="PF05116">
    <property type="entry name" value="S6PP"/>
    <property type="match status" value="1"/>
</dbReference>
<reference evidence="4" key="1">
    <citation type="journal article" date="2019" name="Int. J. Syst. Evol. Microbiol.">
        <title>The Global Catalogue of Microorganisms (GCM) 10K type strain sequencing project: providing services to taxonomists for standard genome sequencing and annotation.</title>
        <authorList>
            <consortium name="The Broad Institute Genomics Platform"/>
            <consortium name="The Broad Institute Genome Sequencing Center for Infectious Disease"/>
            <person name="Wu L."/>
            <person name="Ma J."/>
        </authorList>
    </citation>
    <scope>NUCLEOTIDE SEQUENCE [LARGE SCALE GENOMIC DNA]</scope>
    <source>
        <strain evidence="4">CECT 7297</strain>
    </source>
</reference>
<dbReference type="SFLD" id="SFLDS00003">
    <property type="entry name" value="Haloacid_Dehalogenase"/>
    <property type="match status" value="1"/>
</dbReference>
<dbReference type="InterPro" id="IPR012764">
    <property type="entry name" value="Gluc_glyc_Psyn"/>
</dbReference>